<dbReference type="InterPro" id="IPR023562">
    <property type="entry name" value="ClpP/TepA"/>
</dbReference>
<evidence type="ECO:0000313" key="8">
    <source>
        <dbReference type="Proteomes" id="UP000215596"/>
    </source>
</evidence>
<comment type="caution">
    <text evidence="7">The sequence shown here is derived from an EMBL/GenBank/DDBJ whole genome shotgun (WGS) entry which is preliminary data.</text>
</comment>
<keyword evidence="3" id="KW-0645">Protease</keyword>
<dbReference type="InterPro" id="IPR029045">
    <property type="entry name" value="ClpP/crotonase-like_dom_sf"/>
</dbReference>
<dbReference type="Gene3D" id="3.90.226.10">
    <property type="entry name" value="2-enoyl-CoA Hydratase, Chain A, domain 1"/>
    <property type="match status" value="1"/>
</dbReference>
<keyword evidence="2" id="KW-0963">Cytoplasm</keyword>
<evidence type="ECO:0000256" key="2">
    <source>
        <dbReference type="ARBA" id="ARBA00022490"/>
    </source>
</evidence>
<sequence length="378" mass="42025">MSKFWSFKNLGDEDIELRVEGEIVSDDDAWIYEWFGIPAATRNAFRQELSQYAGKNITVWIDSWGGDVFAAAGIYNALKEHKGKVTVKVDGKAVSAASVIAMSGDEIYMSPVSIMMIHNPWSRAVGEAKDMRHAADVLDVVKDTIMNAYQARTGLDRDEISKMMDEETWMSAQKAMSAGFVDGVLYTEPSSDDEPVQNSYSFSRMAIQNSANAAMKRFLDQWKAIDAAAQATSKEPQNTNEGESDNMSIMNVEDLKKEYPQLCNQLVDQAVKDAVTAERNRIKEIEEIANTVSPELVNKAKFEEPMNAEKLAFVALKQDSGRGEAFINARQQELQNNNSVKSQEFPGNDDQKKVQEASQIDAIANAMNARRGGMEAKN</sequence>
<dbReference type="PRINTS" id="PR00127">
    <property type="entry name" value="CLPPROTEASEP"/>
</dbReference>
<dbReference type="GO" id="GO:0051117">
    <property type="term" value="F:ATPase binding"/>
    <property type="evidence" value="ECO:0007669"/>
    <property type="project" value="TreeGrafter"/>
</dbReference>
<dbReference type="NCBIfam" id="NF045542">
    <property type="entry name" value="Clp_rel_HeadMat"/>
    <property type="match status" value="1"/>
</dbReference>
<dbReference type="EMBL" id="NPBY01000061">
    <property type="protein sequence ID" value="PAD73903.1"/>
    <property type="molecule type" value="Genomic_DNA"/>
</dbReference>
<dbReference type="PANTHER" id="PTHR10381:SF70">
    <property type="entry name" value="ATP-DEPENDENT CLP PROTEASE PROTEOLYTIC SUBUNIT"/>
    <property type="match status" value="1"/>
</dbReference>
<reference evidence="7 8" key="1">
    <citation type="submission" date="2017-07" db="EMBL/GenBank/DDBJ databases">
        <title>Isolation and whole genome analysis of endospore-forming bacteria from heroin.</title>
        <authorList>
            <person name="Kalinowski J."/>
            <person name="Ahrens B."/>
            <person name="Al-Dilaimi A."/>
            <person name="Winkler A."/>
            <person name="Wibberg D."/>
            <person name="Schleenbecker U."/>
            <person name="Ruckert C."/>
            <person name="Wolfel R."/>
            <person name="Grass G."/>
        </authorList>
    </citation>
    <scope>NUCLEOTIDE SEQUENCE [LARGE SCALE GENOMIC DNA]</scope>
    <source>
        <strain evidence="7 8">7537-G1</strain>
    </source>
</reference>
<evidence type="ECO:0000256" key="6">
    <source>
        <dbReference type="RuleBase" id="RU003567"/>
    </source>
</evidence>
<evidence type="ECO:0000256" key="5">
    <source>
        <dbReference type="ARBA" id="ARBA00022825"/>
    </source>
</evidence>
<dbReference type="SUPFAM" id="SSF52096">
    <property type="entry name" value="ClpP/crotonase"/>
    <property type="match status" value="1"/>
</dbReference>
<keyword evidence="4" id="KW-0378">Hydrolase</keyword>
<dbReference type="Proteomes" id="UP000215596">
    <property type="component" value="Unassembled WGS sequence"/>
</dbReference>
<dbReference type="CDD" id="cd07016">
    <property type="entry name" value="S14_ClpP_1"/>
    <property type="match status" value="1"/>
</dbReference>
<protein>
    <recommendedName>
        <fullName evidence="6">ATP-dependent Clp protease proteolytic subunit</fullName>
    </recommendedName>
</protein>
<dbReference type="Pfam" id="PF00574">
    <property type="entry name" value="CLP_protease"/>
    <property type="match status" value="1"/>
</dbReference>
<evidence type="ECO:0000256" key="1">
    <source>
        <dbReference type="ARBA" id="ARBA00007039"/>
    </source>
</evidence>
<dbReference type="GO" id="GO:0006515">
    <property type="term" value="P:protein quality control for misfolded or incompletely synthesized proteins"/>
    <property type="evidence" value="ECO:0007669"/>
    <property type="project" value="TreeGrafter"/>
</dbReference>
<proteinExistence type="inferred from homology"/>
<gene>
    <name evidence="7" type="ORF">CHH67_18890</name>
</gene>
<name>A0A268ELA4_9BACL</name>
<dbReference type="GO" id="GO:0004252">
    <property type="term" value="F:serine-type endopeptidase activity"/>
    <property type="evidence" value="ECO:0007669"/>
    <property type="project" value="InterPro"/>
</dbReference>
<dbReference type="AlphaFoldDB" id="A0A268ELA4"/>
<dbReference type="OrthoDB" id="9806592at2"/>
<comment type="similarity">
    <text evidence="1 6">Belongs to the peptidase S14 family.</text>
</comment>
<dbReference type="GO" id="GO:0004176">
    <property type="term" value="F:ATP-dependent peptidase activity"/>
    <property type="evidence" value="ECO:0007669"/>
    <property type="project" value="InterPro"/>
</dbReference>
<dbReference type="RefSeq" id="WP_095266819.1">
    <property type="nucleotide sequence ID" value="NZ_NPBY01000061.1"/>
</dbReference>
<dbReference type="GO" id="GO:0009368">
    <property type="term" value="C:endopeptidase Clp complex"/>
    <property type="evidence" value="ECO:0007669"/>
    <property type="project" value="TreeGrafter"/>
</dbReference>
<evidence type="ECO:0000256" key="3">
    <source>
        <dbReference type="ARBA" id="ARBA00022670"/>
    </source>
</evidence>
<dbReference type="PANTHER" id="PTHR10381">
    <property type="entry name" value="ATP-DEPENDENT CLP PROTEASE PROTEOLYTIC SUBUNIT"/>
    <property type="match status" value="1"/>
</dbReference>
<evidence type="ECO:0000313" key="7">
    <source>
        <dbReference type="EMBL" id="PAD73903.1"/>
    </source>
</evidence>
<organism evidence="7 8">
    <name type="scientific">Paenibacillus campinasensis</name>
    <dbReference type="NCBI Taxonomy" id="66347"/>
    <lineage>
        <taxon>Bacteria</taxon>
        <taxon>Bacillati</taxon>
        <taxon>Bacillota</taxon>
        <taxon>Bacilli</taxon>
        <taxon>Bacillales</taxon>
        <taxon>Paenibacillaceae</taxon>
        <taxon>Paenibacillus</taxon>
    </lineage>
</organism>
<keyword evidence="5" id="KW-0720">Serine protease</keyword>
<dbReference type="InterPro" id="IPR001907">
    <property type="entry name" value="ClpP"/>
</dbReference>
<evidence type="ECO:0000256" key="4">
    <source>
        <dbReference type="ARBA" id="ARBA00022801"/>
    </source>
</evidence>
<accession>A0A268ELA4</accession>